<sequence>MWLAYSSSMLLLLSRDILKINSRLVTVNWQWRRFNWKLETGKLDHKFKTNNSGQIFPLIFGRAMISTAATDIPEAQHLHLPTTNGHRHPSNSLPCAKRSEHRSSTPPSSIQIAAVSFLPQTSPPNVDDPLHSLSLPFV</sequence>
<reference evidence="2" key="1">
    <citation type="submission" date="2021-05" db="EMBL/GenBank/DDBJ databases">
        <authorList>
            <person name="Alioto T."/>
            <person name="Alioto T."/>
            <person name="Gomez Garrido J."/>
        </authorList>
    </citation>
    <scope>NUCLEOTIDE SEQUENCE</scope>
</reference>
<feature type="region of interest" description="Disordered" evidence="1">
    <location>
        <begin position="79"/>
        <end position="106"/>
    </location>
</feature>
<protein>
    <submittedName>
        <fullName evidence="2">(northern house mosquito) hypothetical protein</fullName>
    </submittedName>
</protein>
<evidence type="ECO:0000313" key="2">
    <source>
        <dbReference type="EMBL" id="CAG6527750.1"/>
    </source>
</evidence>
<organism evidence="2">
    <name type="scientific">Culex pipiens</name>
    <name type="common">House mosquito</name>
    <dbReference type="NCBI Taxonomy" id="7175"/>
    <lineage>
        <taxon>Eukaryota</taxon>
        <taxon>Metazoa</taxon>
        <taxon>Ecdysozoa</taxon>
        <taxon>Arthropoda</taxon>
        <taxon>Hexapoda</taxon>
        <taxon>Insecta</taxon>
        <taxon>Pterygota</taxon>
        <taxon>Neoptera</taxon>
        <taxon>Endopterygota</taxon>
        <taxon>Diptera</taxon>
        <taxon>Nematocera</taxon>
        <taxon>Culicoidea</taxon>
        <taxon>Culicidae</taxon>
        <taxon>Culicinae</taxon>
        <taxon>Culicini</taxon>
        <taxon>Culex</taxon>
        <taxon>Culex</taxon>
    </lineage>
</organism>
<evidence type="ECO:0000256" key="1">
    <source>
        <dbReference type="SAM" id="MobiDB-lite"/>
    </source>
</evidence>
<dbReference type="EMBL" id="HBUE01302093">
    <property type="protein sequence ID" value="CAG6579473.1"/>
    <property type="molecule type" value="Transcribed_RNA"/>
</dbReference>
<dbReference type="EMBL" id="HBUE01196094">
    <property type="protein sequence ID" value="CAG6527750.1"/>
    <property type="molecule type" value="Transcribed_RNA"/>
</dbReference>
<accession>A0A8D8H3X8</accession>
<name>A0A8D8H3X8_CULPI</name>
<proteinExistence type="predicted"/>
<dbReference type="AlphaFoldDB" id="A0A8D8H3X8"/>